<evidence type="ECO:0000313" key="2">
    <source>
        <dbReference type="WBParaSite" id="PSU_v2.g6727.t1"/>
    </source>
</evidence>
<dbReference type="AlphaFoldDB" id="A0A914Z905"/>
<evidence type="ECO:0000313" key="1">
    <source>
        <dbReference type="Proteomes" id="UP000887577"/>
    </source>
</evidence>
<sequence>MKYIYIYMWLRQHKRVLALPWKQNIKRSEKSNTIDVLVSGVLGNEISSEQWSQHFTESVEPFTAEERREWLSTMSDVALSSDAFFPFKDNIDCANQFGVKYIVSPGGSTRDDEIIEACDEYDMVLIHSGLRLFHH</sequence>
<dbReference type="SUPFAM" id="SSF53927">
    <property type="entry name" value="Cytidine deaminase-like"/>
    <property type="match status" value="1"/>
</dbReference>
<keyword evidence="1" id="KW-1185">Reference proteome</keyword>
<name>A0A914Z905_9BILA</name>
<dbReference type="GO" id="GO:0006189">
    <property type="term" value="P:'de novo' IMP biosynthetic process"/>
    <property type="evidence" value="ECO:0007669"/>
    <property type="project" value="TreeGrafter"/>
</dbReference>
<dbReference type="InterPro" id="IPR016193">
    <property type="entry name" value="Cytidine_deaminase-like"/>
</dbReference>
<dbReference type="PANTHER" id="PTHR11692:SF0">
    <property type="entry name" value="BIFUNCTIONAL PURINE BIOSYNTHESIS PROTEIN ATIC"/>
    <property type="match status" value="1"/>
</dbReference>
<reference evidence="2" key="1">
    <citation type="submission" date="2022-11" db="UniProtKB">
        <authorList>
            <consortium name="WormBaseParasite"/>
        </authorList>
    </citation>
    <scope>IDENTIFICATION</scope>
</reference>
<organism evidence="1 2">
    <name type="scientific">Panagrolaimus superbus</name>
    <dbReference type="NCBI Taxonomy" id="310955"/>
    <lineage>
        <taxon>Eukaryota</taxon>
        <taxon>Metazoa</taxon>
        <taxon>Ecdysozoa</taxon>
        <taxon>Nematoda</taxon>
        <taxon>Chromadorea</taxon>
        <taxon>Rhabditida</taxon>
        <taxon>Tylenchina</taxon>
        <taxon>Panagrolaimomorpha</taxon>
        <taxon>Panagrolaimoidea</taxon>
        <taxon>Panagrolaimidae</taxon>
        <taxon>Panagrolaimus</taxon>
    </lineage>
</organism>
<dbReference type="InterPro" id="IPR002695">
    <property type="entry name" value="PurH-like"/>
</dbReference>
<dbReference type="WBParaSite" id="PSU_v2.g6727.t1">
    <property type="protein sequence ID" value="PSU_v2.g6727.t1"/>
    <property type="gene ID" value="PSU_v2.g6727"/>
</dbReference>
<proteinExistence type="predicted"/>
<dbReference type="Proteomes" id="UP000887577">
    <property type="component" value="Unplaced"/>
</dbReference>
<accession>A0A914Z905</accession>
<protein>
    <submittedName>
        <fullName evidence="2">Phosphoribosylaminoimidazolecarboxamide formyltransferase</fullName>
    </submittedName>
</protein>
<dbReference type="PANTHER" id="PTHR11692">
    <property type="entry name" value="BIFUNCTIONAL PURINE BIOSYNTHESIS PROTEIN PURH"/>
    <property type="match status" value="1"/>
</dbReference>
<dbReference type="Gene3D" id="3.40.140.20">
    <property type="match status" value="1"/>
</dbReference>
<dbReference type="GO" id="GO:0005829">
    <property type="term" value="C:cytosol"/>
    <property type="evidence" value="ECO:0007669"/>
    <property type="project" value="TreeGrafter"/>
</dbReference>
<dbReference type="InterPro" id="IPR024051">
    <property type="entry name" value="AICAR_Tfase_dup_dom_sf"/>
</dbReference>
<dbReference type="GO" id="GO:0003937">
    <property type="term" value="F:IMP cyclohydrolase activity"/>
    <property type="evidence" value="ECO:0007669"/>
    <property type="project" value="InterPro"/>
</dbReference>
<dbReference type="GO" id="GO:0004643">
    <property type="term" value="F:phosphoribosylaminoimidazolecarboxamide formyltransferase activity"/>
    <property type="evidence" value="ECO:0007669"/>
    <property type="project" value="InterPro"/>
</dbReference>